<accession>A0A8T0WX41</accession>
<evidence type="ECO:0000313" key="1">
    <source>
        <dbReference type="EMBL" id="KAG2651358.1"/>
    </source>
</evidence>
<dbReference type="Proteomes" id="UP000823388">
    <property type="component" value="Chromosome 1N"/>
</dbReference>
<proteinExistence type="predicted"/>
<dbReference type="AlphaFoldDB" id="A0A8T0WX41"/>
<reference evidence="1" key="1">
    <citation type="submission" date="2020-05" db="EMBL/GenBank/DDBJ databases">
        <title>WGS assembly of Panicum virgatum.</title>
        <authorList>
            <person name="Lovell J.T."/>
            <person name="Jenkins J."/>
            <person name="Shu S."/>
            <person name="Juenger T.E."/>
            <person name="Schmutz J."/>
        </authorList>
    </citation>
    <scope>NUCLEOTIDE SEQUENCE</scope>
    <source>
        <strain evidence="1">AP13</strain>
    </source>
</reference>
<sequence>MSRVVDVSTDRLRRLAPATHWIRGTVHHPLYLYRPPSHFLCCSAPLGRLDRRLLSRQGGARRNEPLNQLAGRKMEGRWRLRQAASAWVLLILLLSAHQQVAAVRHHGRSPAAGLLPPWLRRICTCMNRCMGPCLGEGQTTETCTKSCCYKCIGAAAGNNLQSASSPSYSFADKLGECRKRC</sequence>
<keyword evidence="2" id="KW-1185">Reference proteome</keyword>
<comment type="caution">
    <text evidence="1">The sequence shown here is derived from an EMBL/GenBank/DDBJ whole genome shotgun (WGS) entry which is preliminary data.</text>
</comment>
<name>A0A8T0WX41_PANVG</name>
<evidence type="ECO:0000313" key="2">
    <source>
        <dbReference type="Proteomes" id="UP000823388"/>
    </source>
</evidence>
<gene>
    <name evidence="1" type="ORF">PVAP13_1NG348000</name>
</gene>
<organism evidence="1 2">
    <name type="scientific">Panicum virgatum</name>
    <name type="common">Blackwell switchgrass</name>
    <dbReference type="NCBI Taxonomy" id="38727"/>
    <lineage>
        <taxon>Eukaryota</taxon>
        <taxon>Viridiplantae</taxon>
        <taxon>Streptophyta</taxon>
        <taxon>Embryophyta</taxon>
        <taxon>Tracheophyta</taxon>
        <taxon>Spermatophyta</taxon>
        <taxon>Magnoliopsida</taxon>
        <taxon>Liliopsida</taxon>
        <taxon>Poales</taxon>
        <taxon>Poaceae</taxon>
        <taxon>PACMAD clade</taxon>
        <taxon>Panicoideae</taxon>
        <taxon>Panicodae</taxon>
        <taxon>Paniceae</taxon>
        <taxon>Panicinae</taxon>
        <taxon>Panicum</taxon>
        <taxon>Panicum sect. Hiantes</taxon>
    </lineage>
</organism>
<protein>
    <submittedName>
        <fullName evidence="1">Uncharacterized protein</fullName>
    </submittedName>
</protein>
<dbReference type="EMBL" id="CM029038">
    <property type="protein sequence ID" value="KAG2651358.1"/>
    <property type="molecule type" value="Genomic_DNA"/>
</dbReference>